<organism evidence="6 7">
    <name type="scientific">Dothistroma septosporum (strain NZE10 / CBS 128990)</name>
    <name type="common">Red band needle blight fungus</name>
    <name type="synonym">Mycosphaerella pini</name>
    <dbReference type="NCBI Taxonomy" id="675120"/>
    <lineage>
        <taxon>Eukaryota</taxon>
        <taxon>Fungi</taxon>
        <taxon>Dikarya</taxon>
        <taxon>Ascomycota</taxon>
        <taxon>Pezizomycotina</taxon>
        <taxon>Dothideomycetes</taxon>
        <taxon>Dothideomycetidae</taxon>
        <taxon>Mycosphaerellales</taxon>
        <taxon>Mycosphaerellaceae</taxon>
        <taxon>Dothistroma</taxon>
    </lineage>
</organism>
<dbReference type="HOGENOM" id="CLU_110806_0_0_1"/>
<dbReference type="Proteomes" id="UP000016933">
    <property type="component" value="Unassembled WGS sequence"/>
</dbReference>
<dbReference type="InterPro" id="IPR009598">
    <property type="entry name" value="BCALP"/>
</dbReference>
<keyword evidence="7" id="KW-1185">Reference proteome</keyword>
<gene>
    <name evidence="6" type="ORF">DOTSEDRAFT_69970</name>
</gene>
<dbReference type="SMART" id="SM01396">
    <property type="entry name" value="BC10"/>
    <property type="match status" value="1"/>
</dbReference>
<accession>N1PXE1</accession>
<dbReference type="AlphaFoldDB" id="N1PXE1"/>
<reference evidence="6 7" key="2">
    <citation type="journal article" date="2012" name="PLoS Pathog.">
        <title>Diverse lifestyles and strategies of plant pathogenesis encoded in the genomes of eighteen Dothideomycetes fungi.</title>
        <authorList>
            <person name="Ohm R.A."/>
            <person name="Feau N."/>
            <person name="Henrissat B."/>
            <person name="Schoch C.L."/>
            <person name="Horwitz B.A."/>
            <person name="Barry K.W."/>
            <person name="Condon B.J."/>
            <person name="Copeland A.C."/>
            <person name="Dhillon B."/>
            <person name="Glaser F."/>
            <person name="Hesse C.N."/>
            <person name="Kosti I."/>
            <person name="LaButti K."/>
            <person name="Lindquist E.A."/>
            <person name="Lucas S."/>
            <person name="Salamov A.A."/>
            <person name="Bradshaw R.E."/>
            <person name="Ciuffetti L."/>
            <person name="Hamelin R.C."/>
            <person name="Kema G.H.J."/>
            <person name="Lawrence C."/>
            <person name="Scott J.A."/>
            <person name="Spatafora J.W."/>
            <person name="Turgeon B.G."/>
            <person name="de Wit P.J.G.M."/>
            <person name="Zhong S."/>
            <person name="Goodwin S.B."/>
            <person name="Grigoriev I.V."/>
        </authorList>
    </citation>
    <scope>NUCLEOTIDE SEQUENCE [LARGE SCALE GENOMIC DNA]</scope>
    <source>
        <strain evidence="7">NZE10 / CBS 128990</strain>
    </source>
</reference>
<keyword evidence="3 5" id="KW-1133">Transmembrane helix</keyword>
<dbReference type="Pfam" id="PF06726">
    <property type="entry name" value="BC10"/>
    <property type="match status" value="1"/>
</dbReference>
<evidence type="ECO:0000313" key="7">
    <source>
        <dbReference type="Proteomes" id="UP000016933"/>
    </source>
</evidence>
<evidence type="ECO:0000256" key="2">
    <source>
        <dbReference type="ARBA" id="ARBA00022692"/>
    </source>
</evidence>
<sequence>MFCLRSWVPLLVFLTNASPLYILLFLSANYMLQRPCVYCSILLFVLVFSLFDFSADIFEPRWNENAFTTISKTATSVLGGNATFTEAVLETASLALSAVNGTGGSIASATIDGLRERLMAEAAPAVSESISNTMNGTNGFVWLRTLTDKWQFRIPCLDVVVRL</sequence>
<evidence type="ECO:0000256" key="3">
    <source>
        <dbReference type="ARBA" id="ARBA00022989"/>
    </source>
</evidence>
<name>N1PXE1_DOTSN</name>
<evidence type="ECO:0000256" key="5">
    <source>
        <dbReference type="SAM" id="Phobius"/>
    </source>
</evidence>
<feature type="transmembrane region" description="Helical" evidence="5">
    <location>
        <begin position="32"/>
        <end position="51"/>
    </location>
</feature>
<feature type="transmembrane region" description="Helical" evidence="5">
    <location>
        <begin position="7"/>
        <end position="26"/>
    </location>
</feature>
<dbReference type="PANTHER" id="PTHR13259">
    <property type="entry name" value="BLADDER CANCER 10 KD PROTEIN HOMOLOG"/>
    <property type="match status" value="1"/>
</dbReference>
<evidence type="ECO:0000256" key="1">
    <source>
        <dbReference type="ARBA" id="ARBA00004370"/>
    </source>
</evidence>
<dbReference type="GO" id="GO:0016020">
    <property type="term" value="C:membrane"/>
    <property type="evidence" value="ECO:0007669"/>
    <property type="project" value="UniProtKB-SubCell"/>
</dbReference>
<evidence type="ECO:0000256" key="4">
    <source>
        <dbReference type="ARBA" id="ARBA00023136"/>
    </source>
</evidence>
<keyword evidence="2 5" id="KW-0812">Transmembrane</keyword>
<proteinExistence type="predicted"/>
<dbReference type="eggNOG" id="ENOG502S4C9">
    <property type="taxonomic scope" value="Eukaryota"/>
</dbReference>
<comment type="subcellular location">
    <subcellularLocation>
        <location evidence="1">Membrane</location>
    </subcellularLocation>
</comment>
<reference evidence="7" key="1">
    <citation type="journal article" date="2012" name="PLoS Genet.">
        <title>The genomes of the fungal plant pathogens Cladosporium fulvum and Dothistroma septosporum reveal adaptation to different hosts and lifestyles but also signatures of common ancestry.</title>
        <authorList>
            <person name="de Wit P.J.G.M."/>
            <person name="van der Burgt A."/>
            <person name="Oekmen B."/>
            <person name="Stergiopoulos I."/>
            <person name="Abd-Elsalam K.A."/>
            <person name="Aerts A.L."/>
            <person name="Bahkali A.H."/>
            <person name="Beenen H.G."/>
            <person name="Chettri P."/>
            <person name="Cox M.P."/>
            <person name="Datema E."/>
            <person name="de Vries R.P."/>
            <person name="Dhillon B."/>
            <person name="Ganley A.R."/>
            <person name="Griffiths S.A."/>
            <person name="Guo Y."/>
            <person name="Hamelin R.C."/>
            <person name="Henrissat B."/>
            <person name="Kabir M.S."/>
            <person name="Jashni M.K."/>
            <person name="Kema G."/>
            <person name="Klaubauf S."/>
            <person name="Lapidus A."/>
            <person name="Levasseur A."/>
            <person name="Lindquist E."/>
            <person name="Mehrabi R."/>
            <person name="Ohm R.A."/>
            <person name="Owen T.J."/>
            <person name="Salamov A."/>
            <person name="Schwelm A."/>
            <person name="Schijlen E."/>
            <person name="Sun H."/>
            <person name="van den Burg H.A."/>
            <person name="van Ham R.C.H.J."/>
            <person name="Zhang S."/>
            <person name="Goodwin S.B."/>
            <person name="Grigoriev I.V."/>
            <person name="Collemare J."/>
            <person name="Bradshaw R.E."/>
        </authorList>
    </citation>
    <scope>NUCLEOTIDE SEQUENCE [LARGE SCALE GENOMIC DNA]</scope>
    <source>
        <strain evidence="7">NZE10 / CBS 128990</strain>
    </source>
</reference>
<dbReference type="EMBL" id="KB446536">
    <property type="protein sequence ID" value="EME48196.1"/>
    <property type="molecule type" value="Genomic_DNA"/>
</dbReference>
<dbReference type="PANTHER" id="PTHR13259:SF1">
    <property type="entry name" value="BLADDER CANCER-ASSOCIATED PROTEIN"/>
    <property type="match status" value="1"/>
</dbReference>
<protein>
    <submittedName>
        <fullName evidence="6">Uncharacterized protein</fullName>
    </submittedName>
</protein>
<keyword evidence="4 5" id="KW-0472">Membrane</keyword>
<dbReference type="OrthoDB" id="5563033at2759"/>
<dbReference type="OMA" id="CMDIYIR"/>
<evidence type="ECO:0000313" key="6">
    <source>
        <dbReference type="EMBL" id="EME48196.1"/>
    </source>
</evidence>